<proteinExistence type="inferred from homology"/>
<dbReference type="OrthoDB" id="10000533at2759"/>
<dbReference type="GO" id="GO:0016491">
    <property type="term" value="F:oxidoreductase activity"/>
    <property type="evidence" value="ECO:0007669"/>
    <property type="project" value="UniProtKB-KW"/>
</dbReference>
<dbReference type="PANTHER" id="PTHR47706">
    <property type="entry name" value="NMRA-LIKE FAMILY PROTEIN"/>
    <property type="match status" value="1"/>
</dbReference>
<evidence type="ECO:0000256" key="2">
    <source>
        <dbReference type="ARBA" id="ARBA00022857"/>
    </source>
</evidence>
<dbReference type="InterPro" id="IPR008030">
    <property type="entry name" value="NmrA-like"/>
</dbReference>
<dbReference type="InterPro" id="IPR036291">
    <property type="entry name" value="NAD(P)-bd_dom_sf"/>
</dbReference>
<dbReference type="PANTHER" id="PTHR47706:SF4">
    <property type="entry name" value="NMRA-LIKE DOMAIN-CONTAINING PROTEIN"/>
    <property type="match status" value="1"/>
</dbReference>
<feature type="domain" description="NmrA-like" evidence="4">
    <location>
        <begin position="4"/>
        <end position="248"/>
    </location>
</feature>
<gene>
    <name evidence="5" type="ORF">K505DRAFT_236900</name>
</gene>
<keyword evidence="3" id="KW-0560">Oxidoreductase</keyword>
<dbReference type="Proteomes" id="UP000799757">
    <property type="component" value="Unassembled WGS sequence"/>
</dbReference>
<dbReference type="Gene3D" id="3.90.25.10">
    <property type="entry name" value="UDP-galactose 4-epimerase, domain 1"/>
    <property type="match status" value="1"/>
</dbReference>
<evidence type="ECO:0000256" key="1">
    <source>
        <dbReference type="ARBA" id="ARBA00005725"/>
    </source>
</evidence>
<reference evidence="5" key="1">
    <citation type="journal article" date="2020" name="Stud. Mycol.">
        <title>101 Dothideomycetes genomes: a test case for predicting lifestyles and emergence of pathogens.</title>
        <authorList>
            <person name="Haridas S."/>
            <person name="Albert R."/>
            <person name="Binder M."/>
            <person name="Bloem J."/>
            <person name="Labutti K."/>
            <person name="Salamov A."/>
            <person name="Andreopoulos B."/>
            <person name="Baker S."/>
            <person name="Barry K."/>
            <person name="Bills G."/>
            <person name="Bluhm B."/>
            <person name="Cannon C."/>
            <person name="Castanera R."/>
            <person name="Culley D."/>
            <person name="Daum C."/>
            <person name="Ezra D."/>
            <person name="Gonzalez J."/>
            <person name="Henrissat B."/>
            <person name="Kuo A."/>
            <person name="Liang C."/>
            <person name="Lipzen A."/>
            <person name="Lutzoni F."/>
            <person name="Magnuson J."/>
            <person name="Mondo S."/>
            <person name="Nolan M."/>
            <person name="Ohm R."/>
            <person name="Pangilinan J."/>
            <person name="Park H.-J."/>
            <person name="Ramirez L."/>
            <person name="Alfaro M."/>
            <person name="Sun H."/>
            <person name="Tritt A."/>
            <person name="Yoshinaga Y."/>
            <person name="Zwiers L.-H."/>
            <person name="Turgeon B."/>
            <person name="Goodwin S."/>
            <person name="Spatafora J."/>
            <person name="Crous P."/>
            <person name="Grigoriev I."/>
        </authorList>
    </citation>
    <scope>NUCLEOTIDE SEQUENCE</scope>
    <source>
        <strain evidence="5">CBS 109.77</strain>
    </source>
</reference>
<evidence type="ECO:0000313" key="5">
    <source>
        <dbReference type="EMBL" id="KAF2796798.1"/>
    </source>
</evidence>
<evidence type="ECO:0000313" key="6">
    <source>
        <dbReference type="Proteomes" id="UP000799757"/>
    </source>
</evidence>
<dbReference type="Gene3D" id="3.40.50.720">
    <property type="entry name" value="NAD(P)-binding Rossmann-like Domain"/>
    <property type="match status" value="1"/>
</dbReference>
<sequence>MVNIAVAGGTGNVATEILRATIASPLAHNITIFTRGAAPAPTPDSPPNVTYKTVDYTDIANLVENLKGVEVCLSFLVVHLDEGCVVQKNLIAACVEAGVRRFAPSEWGIKNGSGVPPYKNKDEIAEYLKELNKDKVVLEYTLFQPSIFLDYFAHPYPLSSNLHSWPFFLDFHTRRAMTLDSGSQPLVLTAISDISSIVALAIADPRPWPPVGGIVGTRTSLNELVALGKKLRGGEWKEETLSGEDIAKGVFKGSWVPTMSHPVIPVESREAFSKDFVIMFLEGIRRGAWNVSDEFNQRFPDFQFQSAEGYLSKAWEGKE</sequence>
<name>A0A6A6XKU2_9PLEO</name>
<keyword evidence="2" id="KW-0521">NADP</keyword>
<dbReference type="AlphaFoldDB" id="A0A6A6XKU2"/>
<comment type="similarity">
    <text evidence="1">Belongs to the NmrA-type oxidoreductase family. Isoflavone reductase subfamily.</text>
</comment>
<dbReference type="InterPro" id="IPR051609">
    <property type="entry name" value="NmrA/Isoflavone_reductase-like"/>
</dbReference>
<dbReference type="EMBL" id="MU001822">
    <property type="protein sequence ID" value="KAF2796798.1"/>
    <property type="molecule type" value="Genomic_DNA"/>
</dbReference>
<keyword evidence="6" id="KW-1185">Reference proteome</keyword>
<dbReference type="Pfam" id="PF05368">
    <property type="entry name" value="NmrA"/>
    <property type="match status" value="1"/>
</dbReference>
<protein>
    <submittedName>
        <fullName evidence="5">NmrA-like family protein-like protein</fullName>
    </submittedName>
</protein>
<accession>A0A6A6XKU2</accession>
<evidence type="ECO:0000256" key="3">
    <source>
        <dbReference type="ARBA" id="ARBA00023002"/>
    </source>
</evidence>
<dbReference type="SUPFAM" id="SSF51735">
    <property type="entry name" value="NAD(P)-binding Rossmann-fold domains"/>
    <property type="match status" value="1"/>
</dbReference>
<evidence type="ECO:0000259" key="4">
    <source>
        <dbReference type="Pfam" id="PF05368"/>
    </source>
</evidence>
<organism evidence="5 6">
    <name type="scientific">Melanomma pulvis-pyrius CBS 109.77</name>
    <dbReference type="NCBI Taxonomy" id="1314802"/>
    <lineage>
        <taxon>Eukaryota</taxon>
        <taxon>Fungi</taxon>
        <taxon>Dikarya</taxon>
        <taxon>Ascomycota</taxon>
        <taxon>Pezizomycotina</taxon>
        <taxon>Dothideomycetes</taxon>
        <taxon>Pleosporomycetidae</taxon>
        <taxon>Pleosporales</taxon>
        <taxon>Melanommataceae</taxon>
        <taxon>Melanomma</taxon>
    </lineage>
</organism>